<dbReference type="SUPFAM" id="SSF53850">
    <property type="entry name" value="Periplasmic binding protein-like II"/>
    <property type="match status" value="1"/>
</dbReference>
<keyword evidence="1" id="KW-1003">Cell membrane</keyword>
<dbReference type="RefSeq" id="WP_110838356.1">
    <property type="nucleotide sequence ID" value="NZ_QJVJ01000001.1"/>
</dbReference>
<dbReference type="PANTHER" id="PTHR43649:SF33">
    <property type="entry name" value="POLYGALACTURONAN_RHAMNOGALACTURONAN-BINDING PROTEIN YTCQ"/>
    <property type="match status" value="1"/>
</dbReference>
<dbReference type="OrthoDB" id="9787283at2"/>
<accession>A0A2V5KXS8</accession>
<evidence type="ECO:0000256" key="6">
    <source>
        <dbReference type="SAM" id="MobiDB-lite"/>
    </source>
</evidence>
<keyword evidence="2 7" id="KW-0732">Signal</keyword>
<evidence type="ECO:0000313" key="8">
    <source>
        <dbReference type="EMBL" id="PYI57317.1"/>
    </source>
</evidence>
<dbReference type="Proteomes" id="UP000247476">
    <property type="component" value="Unassembled WGS sequence"/>
</dbReference>
<evidence type="ECO:0000256" key="4">
    <source>
        <dbReference type="ARBA" id="ARBA00023139"/>
    </source>
</evidence>
<evidence type="ECO:0000256" key="3">
    <source>
        <dbReference type="ARBA" id="ARBA00023136"/>
    </source>
</evidence>
<evidence type="ECO:0008006" key="10">
    <source>
        <dbReference type="Google" id="ProtNLM"/>
    </source>
</evidence>
<name>A0A2V5KXS8_9BACL</name>
<dbReference type="PANTHER" id="PTHR43649">
    <property type="entry name" value="ARABINOSE-BINDING PROTEIN-RELATED"/>
    <property type="match status" value="1"/>
</dbReference>
<dbReference type="Gene3D" id="3.40.190.10">
    <property type="entry name" value="Periplasmic binding protein-like II"/>
    <property type="match status" value="2"/>
</dbReference>
<dbReference type="EMBL" id="QJVJ01000001">
    <property type="protein sequence ID" value="PYI57317.1"/>
    <property type="molecule type" value="Genomic_DNA"/>
</dbReference>
<evidence type="ECO:0000256" key="7">
    <source>
        <dbReference type="SAM" id="SignalP"/>
    </source>
</evidence>
<keyword evidence="9" id="KW-1185">Reference proteome</keyword>
<dbReference type="Pfam" id="PF01547">
    <property type="entry name" value="SBP_bac_1"/>
    <property type="match status" value="1"/>
</dbReference>
<comment type="caution">
    <text evidence="8">The sequence shown here is derived from an EMBL/GenBank/DDBJ whole genome shotgun (WGS) entry which is preliminary data.</text>
</comment>
<gene>
    <name evidence="8" type="ORF">DLM86_02425</name>
</gene>
<dbReference type="AlphaFoldDB" id="A0A2V5KXS8"/>
<evidence type="ECO:0000313" key="9">
    <source>
        <dbReference type="Proteomes" id="UP000247476"/>
    </source>
</evidence>
<feature type="chain" id="PRO_5015860786" description="ABC transporter substrate-binding protein" evidence="7">
    <location>
        <begin position="21"/>
        <end position="537"/>
    </location>
</feature>
<evidence type="ECO:0000256" key="2">
    <source>
        <dbReference type="ARBA" id="ARBA00022729"/>
    </source>
</evidence>
<sequence>MKKSTVLLLAASFAMTTACSDSGSKTTESSNKPEGSGSPSASAQPKISLRWMVPLGSEFANATLPSADKDFVKKAIEEKFNVDLKIEYMSLGNDYNNKLNVMLAGGDVPDIFIAGGAESQKYSNDGLLADLTPYISKETMPNYYKWVKEEELDSFQMKGVKFNRALLPFFRNGYAAYYIRQDWLDKLNLQKPKSYAEMLDVMRKFTNDDPDGNGKKDTYGFTTSAGGTGLNFEFPQWMANGFVADFQIANNSFVDNRTDLGVQKVVQGIIDMNNEGIIDPDWFLQKYPAHLDKAAQGKAGIFFSGDKTAAFEGVASSVQGKSKAINPKADWQPFNPFPEAKAIWKNGVPTDTILAGKLVAEKKPDNIKRSIEVLNWLTGEEGYLLTHYGQEGKHYKRSGKKIELISDTYENDITKQGNWLGIYRAFTPEEPAVLGFEVVDPRVSARDAAILKTISAYPKHDALPPVNLVPPQGIAIGDFRKEMNRLHVLMIFEDKSAAKWPQYREELMTKFRGREIFQYYTDQLNEVIKGTKLNAFK</sequence>
<keyword evidence="5" id="KW-0449">Lipoprotein</keyword>
<protein>
    <recommendedName>
        <fullName evidence="10">ABC transporter substrate-binding protein</fullName>
    </recommendedName>
</protein>
<dbReference type="InterPro" id="IPR006059">
    <property type="entry name" value="SBP"/>
</dbReference>
<dbReference type="InterPro" id="IPR050490">
    <property type="entry name" value="Bact_solute-bd_prot1"/>
</dbReference>
<proteinExistence type="predicted"/>
<feature type="signal peptide" evidence="7">
    <location>
        <begin position="1"/>
        <end position="20"/>
    </location>
</feature>
<dbReference type="PROSITE" id="PS51257">
    <property type="entry name" value="PROKAR_LIPOPROTEIN"/>
    <property type="match status" value="1"/>
</dbReference>
<evidence type="ECO:0000256" key="5">
    <source>
        <dbReference type="ARBA" id="ARBA00023288"/>
    </source>
</evidence>
<evidence type="ECO:0000256" key="1">
    <source>
        <dbReference type="ARBA" id="ARBA00022475"/>
    </source>
</evidence>
<reference evidence="8 9" key="1">
    <citation type="submission" date="2018-05" db="EMBL/GenBank/DDBJ databases">
        <title>Paenibacillus flagellatus sp. nov., isolated from selenium mineral soil.</title>
        <authorList>
            <person name="Dai X."/>
        </authorList>
    </citation>
    <scope>NUCLEOTIDE SEQUENCE [LARGE SCALE GENOMIC DNA]</scope>
    <source>
        <strain evidence="8 9">DXL2</strain>
    </source>
</reference>
<organism evidence="8 9">
    <name type="scientific">Paenibacillus flagellatus</name>
    <dbReference type="NCBI Taxonomy" id="2211139"/>
    <lineage>
        <taxon>Bacteria</taxon>
        <taxon>Bacillati</taxon>
        <taxon>Bacillota</taxon>
        <taxon>Bacilli</taxon>
        <taxon>Bacillales</taxon>
        <taxon>Paenibacillaceae</taxon>
        <taxon>Paenibacillus</taxon>
    </lineage>
</organism>
<keyword evidence="4" id="KW-0564">Palmitate</keyword>
<keyword evidence="3" id="KW-0472">Membrane</keyword>
<feature type="region of interest" description="Disordered" evidence="6">
    <location>
        <begin position="19"/>
        <end position="44"/>
    </location>
</feature>